<evidence type="ECO:0000256" key="5">
    <source>
        <dbReference type="ARBA" id="ARBA00022692"/>
    </source>
</evidence>
<accession>A0A239JR67</accession>
<keyword evidence="4" id="KW-0997">Cell inner membrane</keyword>
<feature type="transmembrane region" description="Helical" evidence="9">
    <location>
        <begin position="46"/>
        <end position="68"/>
    </location>
</feature>
<dbReference type="AlphaFoldDB" id="A0A239JR67"/>
<dbReference type="InterPro" id="IPR007387">
    <property type="entry name" value="TRAP_DctQ"/>
</dbReference>
<evidence type="ECO:0000256" key="8">
    <source>
        <dbReference type="ARBA" id="ARBA00038436"/>
    </source>
</evidence>
<evidence type="ECO:0000256" key="6">
    <source>
        <dbReference type="ARBA" id="ARBA00022989"/>
    </source>
</evidence>
<dbReference type="Pfam" id="PF04290">
    <property type="entry name" value="DctQ"/>
    <property type="match status" value="1"/>
</dbReference>
<evidence type="ECO:0000256" key="1">
    <source>
        <dbReference type="ARBA" id="ARBA00004429"/>
    </source>
</evidence>
<dbReference type="InterPro" id="IPR055348">
    <property type="entry name" value="DctQ"/>
</dbReference>
<evidence type="ECO:0000256" key="7">
    <source>
        <dbReference type="ARBA" id="ARBA00023136"/>
    </source>
</evidence>
<feature type="transmembrane region" description="Helical" evidence="9">
    <location>
        <begin position="89"/>
        <end position="109"/>
    </location>
</feature>
<feature type="transmembrane region" description="Helical" evidence="9">
    <location>
        <begin position="21"/>
        <end position="40"/>
    </location>
</feature>
<dbReference type="PANTHER" id="PTHR35011">
    <property type="entry name" value="2,3-DIKETO-L-GULONATE TRAP TRANSPORTER SMALL PERMEASE PROTEIN YIAM"/>
    <property type="match status" value="1"/>
</dbReference>
<dbReference type="GO" id="GO:0005886">
    <property type="term" value="C:plasma membrane"/>
    <property type="evidence" value="ECO:0007669"/>
    <property type="project" value="UniProtKB-SubCell"/>
</dbReference>
<evidence type="ECO:0000256" key="4">
    <source>
        <dbReference type="ARBA" id="ARBA00022519"/>
    </source>
</evidence>
<evidence type="ECO:0000259" key="10">
    <source>
        <dbReference type="Pfam" id="PF04290"/>
    </source>
</evidence>
<reference evidence="11 12" key="1">
    <citation type="submission" date="2017-06" db="EMBL/GenBank/DDBJ databases">
        <authorList>
            <person name="Kim H.J."/>
            <person name="Triplett B.A."/>
        </authorList>
    </citation>
    <scope>NUCLEOTIDE SEQUENCE [LARGE SCALE GENOMIC DNA]</scope>
    <source>
        <strain evidence="11 12">SCA</strain>
    </source>
</reference>
<evidence type="ECO:0000256" key="3">
    <source>
        <dbReference type="ARBA" id="ARBA00022475"/>
    </source>
</evidence>
<keyword evidence="12" id="KW-1185">Reference proteome</keyword>
<keyword evidence="6 9" id="KW-1133">Transmembrane helix</keyword>
<organism evidence="11 12">
    <name type="scientific">Anaerovirgula multivorans</name>
    <dbReference type="NCBI Taxonomy" id="312168"/>
    <lineage>
        <taxon>Bacteria</taxon>
        <taxon>Bacillati</taxon>
        <taxon>Bacillota</taxon>
        <taxon>Clostridia</taxon>
        <taxon>Peptostreptococcales</taxon>
        <taxon>Natronincolaceae</taxon>
        <taxon>Anaerovirgula</taxon>
    </lineage>
</organism>
<gene>
    <name evidence="11" type="ORF">SAMN05446037_103720</name>
</gene>
<dbReference type="RefSeq" id="WP_207652628.1">
    <property type="nucleotide sequence ID" value="NZ_FZOJ01000037.1"/>
</dbReference>
<feature type="transmembrane region" description="Helical" evidence="9">
    <location>
        <begin position="129"/>
        <end position="150"/>
    </location>
</feature>
<dbReference type="Proteomes" id="UP000198304">
    <property type="component" value="Unassembled WGS sequence"/>
</dbReference>
<keyword evidence="3" id="KW-1003">Cell membrane</keyword>
<evidence type="ECO:0000256" key="2">
    <source>
        <dbReference type="ARBA" id="ARBA00022448"/>
    </source>
</evidence>
<comment type="subcellular location">
    <subcellularLocation>
        <location evidence="1">Cell inner membrane</location>
        <topology evidence="1">Multi-pass membrane protein</topology>
    </subcellularLocation>
</comment>
<keyword evidence="7 9" id="KW-0472">Membrane</keyword>
<protein>
    <submittedName>
        <fullName evidence="11">TRAP-type C4-dicarboxylate transport system, small permease component</fullName>
    </submittedName>
</protein>
<keyword evidence="5 9" id="KW-0812">Transmembrane</keyword>
<dbReference type="EMBL" id="FZOJ01000037">
    <property type="protein sequence ID" value="SNT07264.1"/>
    <property type="molecule type" value="Genomic_DNA"/>
</dbReference>
<feature type="domain" description="Tripartite ATP-independent periplasmic transporters DctQ component" evidence="10">
    <location>
        <begin position="27"/>
        <end position="152"/>
    </location>
</feature>
<name>A0A239JR67_9FIRM</name>
<keyword evidence="2" id="KW-0813">Transport</keyword>
<sequence>MEKVQRKSRGFWSNFEEYMCAIALVIMTVVTFINVLSRKIPSLNLAFTQEIVTTMFVWVCCLAAASAFKTDSHMGFSYFTDKLEGKAKLIHKLVRITICFLCYGIWIVYGSRMVMGQFRSNLVTPVMQMPGWLIGIAVPVSAVLSIIRIFQHEFKKGDELA</sequence>
<evidence type="ECO:0000313" key="12">
    <source>
        <dbReference type="Proteomes" id="UP000198304"/>
    </source>
</evidence>
<comment type="similarity">
    <text evidence="8">Belongs to the TRAP transporter small permease family.</text>
</comment>
<evidence type="ECO:0000313" key="11">
    <source>
        <dbReference type="EMBL" id="SNT07264.1"/>
    </source>
</evidence>
<evidence type="ECO:0000256" key="9">
    <source>
        <dbReference type="SAM" id="Phobius"/>
    </source>
</evidence>
<proteinExistence type="inferred from homology"/>